<reference evidence="2" key="2">
    <citation type="journal article" date="2010" name="Stand. Genomic Sci.">
        <title>Complete genome sequence of Vulcanisaeta distributa type strain (IC-017T).</title>
        <authorList>
            <person name="Mavromatis K."/>
            <person name="Sikorski J."/>
            <person name="Pabst E."/>
            <person name="Teshima H."/>
            <person name="Lapidus A."/>
            <person name="Lucas S."/>
            <person name="Nolan M."/>
            <person name="Glavina Del Rio T."/>
            <person name="Cheng J."/>
            <person name="Bruce D."/>
            <person name="Goodwin L."/>
            <person name="Pitluck S."/>
            <person name="Liolios K."/>
            <person name="Ivanova N."/>
            <person name="Mikhailova N."/>
            <person name="Pati A."/>
            <person name="Chen A."/>
            <person name="Palaniappan K."/>
            <person name="Land M."/>
            <person name="Hauser L."/>
            <person name="Chang Y."/>
            <person name="Jeffries C."/>
            <person name="Rohde M."/>
            <person name="Spring S."/>
            <person name="Goker M."/>
            <person name="Wirth R."/>
            <person name="Woyke T."/>
            <person name="Bristow J."/>
            <person name="Eisen J."/>
            <person name="Markowitz V."/>
            <person name="Hugenholtz P."/>
            <person name="Klenk H."/>
            <person name="Kyrpides N."/>
        </authorList>
    </citation>
    <scope>NUCLEOTIDE SEQUENCE [LARGE SCALE GENOMIC DNA]</scope>
    <source>
        <strain evidence="2">DSM 14429 / JCM 11212 / NBRC 100878 / IC-017</strain>
    </source>
</reference>
<protein>
    <submittedName>
        <fullName evidence="1">Uncharacterized protein</fullName>
    </submittedName>
</protein>
<sequence>MRPFTLRGIYEFLNLLRSGGSIGGDRRLREFLRASLDLGFVSEVNGTYVITERGSRFMSAMEVGDATTIHALLMDSLESYRRVYELVSRGVTKPSELIRLTGYNAVVIDIVMRLIREVEALSPGSPLSKDLYARFEEVLLSKYRELSRRRWSRYVPITELVREVRNELNIPNRVVNAFLEEFIRRMGSKVVLTGAPGKGGRGSMEINGRRFTYIMIGD</sequence>
<name>E1QST0_VULDI</name>
<dbReference type="KEGG" id="vdi:Vdis_0184"/>
<dbReference type="GeneID" id="9751101"/>
<dbReference type="Proteomes" id="UP000006681">
    <property type="component" value="Chromosome"/>
</dbReference>
<dbReference type="HOGENOM" id="CLU_1264626_0_0_2"/>
<reference evidence="1 2" key="1">
    <citation type="journal article" date="2010" name="Stand. Genomic Sci.">
        <title>Complete genome sequence of Vulcanisaeta distributa type strain (IC-017).</title>
        <authorList>
            <person name="Mavromatis K."/>
            <person name="Sikorski J."/>
            <person name="Pabst E."/>
            <person name="Teshima H."/>
            <person name="Lapidus A."/>
            <person name="Lucas S."/>
            <person name="Nolan M."/>
            <person name="Glavina Del Rio T."/>
            <person name="Cheng J.F."/>
            <person name="Bruce D."/>
            <person name="Goodwin L."/>
            <person name="Pitluck S."/>
            <person name="Liolios K."/>
            <person name="Ivanova N."/>
            <person name="Mikhailova N."/>
            <person name="Pati A."/>
            <person name="Chen A."/>
            <person name="Palaniappan K."/>
            <person name="Land M."/>
            <person name="Hauser L."/>
            <person name="Chang Y.J."/>
            <person name="Jeffries C.D."/>
            <person name="Rohde M."/>
            <person name="Spring S."/>
            <person name="Goker M."/>
            <person name="Wirth R."/>
            <person name="Woyke T."/>
            <person name="Bristow J."/>
            <person name="Eisen J.A."/>
            <person name="Markowitz V."/>
            <person name="Hugenholtz P."/>
            <person name="Klenk H.P."/>
            <person name="Kyrpides N.C."/>
        </authorList>
    </citation>
    <scope>NUCLEOTIDE SEQUENCE [LARGE SCALE GENOMIC DNA]</scope>
    <source>
        <strain evidence="2">DSM 14429 / JCM 11212 / NBRC 100878 / IC-017</strain>
    </source>
</reference>
<dbReference type="RefSeq" id="WP_013335322.1">
    <property type="nucleotide sequence ID" value="NC_014537.1"/>
</dbReference>
<dbReference type="EMBL" id="CP002100">
    <property type="protein sequence ID" value="ADN49597.1"/>
    <property type="molecule type" value="Genomic_DNA"/>
</dbReference>
<dbReference type="OrthoDB" id="379048at2157"/>
<organism evidence="1 2">
    <name type="scientific">Vulcanisaeta distributa (strain DSM 14429 / JCM 11212 / NBRC 100878 / IC-017)</name>
    <dbReference type="NCBI Taxonomy" id="572478"/>
    <lineage>
        <taxon>Archaea</taxon>
        <taxon>Thermoproteota</taxon>
        <taxon>Thermoprotei</taxon>
        <taxon>Thermoproteales</taxon>
        <taxon>Thermoproteaceae</taxon>
        <taxon>Vulcanisaeta</taxon>
    </lineage>
</organism>
<accession>E1QST0</accession>
<dbReference type="STRING" id="572478.Vdis_0184"/>
<evidence type="ECO:0000313" key="1">
    <source>
        <dbReference type="EMBL" id="ADN49597.1"/>
    </source>
</evidence>
<keyword evidence="2" id="KW-1185">Reference proteome</keyword>
<proteinExistence type="predicted"/>
<evidence type="ECO:0000313" key="2">
    <source>
        <dbReference type="Proteomes" id="UP000006681"/>
    </source>
</evidence>
<dbReference type="AlphaFoldDB" id="E1QST0"/>
<gene>
    <name evidence="1" type="ordered locus">Vdis_0184</name>
</gene>